<protein>
    <recommendedName>
        <fullName evidence="2">Probable Fe(2+)-trafficking protein</fullName>
    </recommendedName>
</protein>
<dbReference type="GO" id="GO:0005506">
    <property type="term" value="F:iron ion binding"/>
    <property type="evidence" value="ECO:0007669"/>
    <property type="project" value="UniProtKB-UniRule"/>
</dbReference>
<dbReference type="InterPro" id="IPR007457">
    <property type="entry name" value="Fe_traffick_prot_YggX"/>
</dbReference>
<dbReference type="NCBIfam" id="NF003817">
    <property type="entry name" value="PRK05408.1"/>
    <property type="match status" value="1"/>
</dbReference>
<dbReference type="InterPro" id="IPR036766">
    <property type="entry name" value="Fe_traffick_prot_YggX_sf"/>
</dbReference>
<dbReference type="RefSeq" id="WP_369601330.1">
    <property type="nucleotide sequence ID" value="NZ_CP154858.1"/>
</dbReference>
<proteinExistence type="inferred from homology"/>
<dbReference type="GO" id="GO:0005829">
    <property type="term" value="C:cytosol"/>
    <property type="evidence" value="ECO:0007669"/>
    <property type="project" value="TreeGrafter"/>
</dbReference>
<evidence type="ECO:0000256" key="1">
    <source>
        <dbReference type="ARBA" id="ARBA00023004"/>
    </source>
</evidence>
<comment type="similarity">
    <text evidence="2">Belongs to the Fe(2+)-trafficking protein family.</text>
</comment>
<dbReference type="PANTHER" id="PTHR36965:SF1">
    <property type="entry name" value="FE(2+)-TRAFFICKING PROTEIN-RELATED"/>
    <property type="match status" value="1"/>
</dbReference>
<name>A0AB39UWE3_9GAMM</name>
<dbReference type="Pfam" id="PF04362">
    <property type="entry name" value="Iron_traffic"/>
    <property type="match status" value="1"/>
</dbReference>
<dbReference type="AlphaFoldDB" id="A0AB39UWE3"/>
<organism evidence="3">
    <name type="scientific">Thermohahella caldifontis</name>
    <dbReference type="NCBI Taxonomy" id="3142973"/>
    <lineage>
        <taxon>Bacteria</taxon>
        <taxon>Pseudomonadati</taxon>
        <taxon>Pseudomonadota</taxon>
        <taxon>Gammaproteobacteria</taxon>
        <taxon>Oceanospirillales</taxon>
        <taxon>Hahellaceae</taxon>
        <taxon>Thermohahella</taxon>
    </lineage>
</organism>
<dbReference type="GO" id="GO:0034599">
    <property type="term" value="P:cellular response to oxidative stress"/>
    <property type="evidence" value="ECO:0007669"/>
    <property type="project" value="TreeGrafter"/>
</dbReference>
<dbReference type="KEGG" id="tcd:AAIA72_16220"/>
<dbReference type="HAMAP" id="MF_00686">
    <property type="entry name" value="Fe_traffic_YggX"/>
    <property type="match status" value="1"/>
</dbReference>
<evidence type="ECO:0000256" key="2">
    <source>
        <dbReference type="HAMAP-Rule" id="MF_00686"/>
    </source>
</evidence>
<gene>
    <name evidence="3" type="ORF">AAIA72_16220</name>
</gene>
<dbReference type="PANTHER" id="PTHR36965">
    <property type="entry name" value="FE(2+)-TRAFFICKING PROTEIN-RELATED"/>
    <property type="match status" value="1"/>
</dbReference>
<keyword evidence="1 2" id="KW-0408">Iron</keyword>
<comment type="function">
    <text evidence="2">Could be a mediator in iron transactions between iron acquisition and iron-requiring processes, such as synthesis and/or repair of Fe-S clusters in biosynthetic enzymes.</text>
</comment>
<dbReference type="EMBL" id="CP154858">
    <property type="protein sequence ID" value="XDT72319.1"/>
    <property type="molecule type" value="Genomic_DNA"/>
</dbReference>
<sequence>MTRIVFCKKYQKNLAGLPRPPMPGPKGQEIFENISAQAWQDWLAHQTRLINEKHLNLMDPEARAYLSDQMDRFFNGEEIDQAEGYVPPASDDTL</sequence>
<reference evidence="3" key="1">
    <citation type="submission" date="2024-05" db="EMBL/GenBank/DDBJ databases">
        <title>Genome sequencing of novel strain.</title>
        <authorList>
            <person name="Ganbat D."/>
            <person name="Ganbat S."/>
            <person name="Lee S.-J."/>
        </authorList>
    </citation>
    <scope>NUCLEOTIDE SEQUENCE</scope>
    <source>
        <strain evidence="3">SMD15-11</strain>
    </source>
</reference>
<dbReference type="PIRSF" id="PIRSF029827">
    <property type="entry name" value="Fe_traffic_YggX"/>
    <property type="match status" value="1"/>
</dbReference>
<evidence type="ECO:0000313" key="3">
    <source>
        <dbReference type="EMBL" id="XDT72319.1"/>
    </source>
</evidence>
<dbReference type="Gene3D" id="1.10.3880.10">
    <property type="entry name" value="Fe(II) trafficking protein YggX"/>
    <property type="match status" value="1"/>
</dbReference>
<dbReference type="SUPFAM" id="SSF111148">
    <property type="entry name" value="YggX-like"/>
    <property type="match status" value="1"/>
</dbReference>
<accession>A0AB39UWE3</accession>